<evidence type="ECO:0000313" key="2">
    <source>
        <dbReference type="EMBL" id="SVD23070.1"/>
    </source>
</evidence>
<evidence type="ECO:0000259" key="1">
    <source>
        <dbReference type="Pfam" id="PF04545"/>
    </source>
</evidence>
<name>A0A382TLY7_9ZZZZ</name>
<dbReference type="InterPro" id="IPR013324">
    <property type="entry name" value="RNA_pol_sigma_r3/r4-like"/>
</dbReference>
<accession>A0A382TLY7</accession>
<reference evidence="2" key="1">
    <citation type="submission" date="2018-05" db="EMBL/GenBank/DDBJ databases">
        <authorList>
            <person name="Lanie J.A."/>
            <person name="Ng W.-L."/>
            <person name="Kazmierczak K.M."/>
            <person name="Andrzejewski T.M."/>
            <person name="Davidsen T.M."/>
            <person name="Wayne K.J."/>
            <person name="Tettelin H."/>
            <person name="Glass J.I."/>
            <person name="Rusch D."/>
            <person name="Podicherti R."/>
            <person name="Tsui H.-C.T."/>
            <person name="Winkler M.E."/>
        </authorList>
    </citation>
    <scope>NUCLEOTIDE SEQUENCE</scope>
</reference>
<proteinExistence type="predicted"/>
<dbReference type="PRINTS" id="PR00046">
    <property type="entry name" value="SIGMA70FCT"/>
</dbReference>
<dbReference type="InterPro" id="IPR036388">
    <property type="entry name" value="WH-like_DNA-bd_sf"/>
</dbReference>
<dbReference type="SUPFAM" id="SSF88659">
    <property type="entry name" value="Sigma3 and sigma4 domains of RNA polymerase sigma factors"/>
    <property type="match status" value="1"/>
</dbReference>
<dbReference type="Gene3D" id="1.10.10.10">
    <property type="entry name" value="Winged helix-like DNA-binding domain superfamily/Winged helix DNA-binding domain"/>
    <property type="match status" value="1"/>
</dbReference>
<dbReference type="InterPro" id="IPR007630">
    <property type="entry name" value="RNA_pol_sigma70_r4"/>
</dbReference>
<dbReference type="EMBL" id="UINC01137621">
    <property type="protein sequence ID" value="SVD23070.1"/>
    <property type="molecule type" value="Genomic_DNA"/>
</dbReference>
<sequence length="122" mass="14792">MFSDILDKEEDRMNLIRDMLKTLTKREENVLRLYFGLDGKRSSLEEIGMDYDLTVNTIRKVKNKGVLKMIHRVTKYEPFIFYFSSDVDKDLLKRCIDERKSKLFDEFMVKLLKIDWEEWVLK</sequence>
<dbReference type="InterPro" id="IPR000943">
    <property type="entry name" value="RNA_pol_sigma70"/>
</dbReference>
<dbReference type="GO" id="GO:0006352">
    <property type="term" value="P:DNA-templated transcription initiation"/>
    <property type="evidence" value="ECO:0007669"/>
    <property type="project" value="InterPro"/>
</dbReference>
<dbReference type="GO" id="GO:0003700">
    <property type="term" value="F:DNA-binding transcription factor activity"/>
    <property type="evidence" value="ECO:0007669"/>
    <property type="project" value="InterPro"/>
</dbReference>
<gene>
    <name evidence="2" type="ORF">METZ01_LOCUS375924</name>
</gene>
<dbReference type="Pfam" id="PF04545">
    <property type="entry name" value="Sigma70_r4"/>
    <property type="match status" value="1"/>
</dbReference>
<feature type="domain" description="RNA polymerase sigma-70 region 4" evidence="1">
    <location>
        <begin position="20"/>
        <end position="69"/>
    </location>
</feature>
<dbReference type="AlphaFoldDB" id="A0A382TLY7"/>
<protein>
    <recommendedName>
        <fullName evidence="1">RNA polymerase sigma-70 region 4 domain-containing protein</fullName>
    </recommendedName>
</protein>
<organism evidence="2">
    <name type="scientific">marine metagenome</name>
    <dbReference type="NCBI Taxonomy" id="408172"/>
    <lineage>
        <taxon>unclassified sequences</taxon>
        <taxon>metagenomes</taxon>
        <taxon>ecological metagenomes</taxon>
    </lineage>
</organism>